<dbReference type="RefSeq" id="WP_345250235.1">
    <property type="nucleotide sequence ID" value="NZ_BAABHD010000084.1"/>
</dbReference>
<keyword evidence="2" id="KW-1185">Reference proteome</keyword>
<reference evidence="2" key="1">
    <citation type="journal article" date="2019" name="Int. J. Syst. Evol. Microbiol.">
        <title>The Global Catalogue of Microorganisms (GCM) 10K type strain sequencing project: providing services to taxonomists for standard genome sequencing and annotation.</title>
        <authorList>
            <consortium name="The Broad Institute Genomics Platform"/>
            <consortium name="The Broad Institute Genome Sequencing Center for Infectious Disease"/>
            <person name="Wu L."/>
            <person name="Ma J."/>
        </authorList>
    </citation>
    <scope>NUCLEOTIDE SEQUENCE [LARGE SCALE GENOMIC DNA]</scope>
    <source>
        <strain evidence="2">JCM 17927</strain>
    </source>
</reference>
<name>A0ABP8NTF8_9BACT</name>
<dbReference type="EMBL" id="BAABHD010000084">
    <property type="protein sequence ID" value="GAA4470811.1"/>
    <property type="molecule type" value="Genomic_DNA"/>
</dbReference>
<dbReference type="SUPFAM" id="SSF51695">
    <property type="entry name" value="PLC-like phosphodiesterases"/>
    <property type="match status" value="1"/>
</dbReference>
<comment type="caution">
    <text evidence="1">The sequence shown here is derived from an EMBL/GenBank/DDBJ whole genome shotgun (WGS) entry which is preliminary data.</text>
</comment>
<sequence>MMRLLLFLLLPTFCFGQQIHAHNDYEKKRPFTEAYEQRADYIEADVFLVNGKLVVAHTRSEVDTSRTLDQLYLNPIMQLFTQHKGKVSPDRKYSFNLVIDIKDKAEEVMPILVGMIHQHMDVFNRQVNPNAIQIVISGNRPKVNNYVDFPHFILFDGRPGEVYDDETLRHVALISDNFRSYSRWDGNGDLPDDDKNKLKRIIKRAHDQGKPIRFWAIPDNTNAWKQLRKLGVDVINTDKVVEATAFLR</sequence>
<evidence type="ECO:0000313" key="1">
    <source>
        <dbReference type="EMBL" id="GAA4470811.1"/>
    </source>
</evidence>
<proteinExistence type="predicted"/>
<dbReference type="Pfam" id="PF13653">
    <property type="entry name" value="GDPD_2"/>
    <property type="match status" value="1"/>
</dbReference>
<gene>
    <name evidence="1" type="ORF">GCM10023189_60130</name>
</gene>
<evidence type="ECO:0008006" key="3">
    <source>
        <dbReference type="Google" id="ProtNLM"/>
    </source>
</evidence>
<dbReference type="CDD" id="cd08577">
    <property type="entry name" value="PI-PLCc_GDPD_SF_unchar3"/>
    <property type="match status" value="1"/>
</dbReference>
<dbReference type="Proteomes" id="UP001501175">
    <property type="component" value="Unassembled WGS sequence"/>
</dbReference>
<protein>
    <recommendedName>
        <fullName evidence="3">Glycerophosphodiester phosphodiesterase</fullName>
    </recommendedName>
</protein>
<accession>A0ABP8NTF8</accession>
<organism evidence="1 2">
    <name type="scientific">Nibrella saemangeumensis</name>
    <dbReference type="NCBI Taxonomy" id="1084526"/>
    <lineage>
        <taxon>Bacteria</taxon>
        <taxon>Pseudomonadati</taxon>
        <taxon>Bacteroidota</taxon>
        <taxon>Cytophagia</taxon>
        <taxon>Cytophagales</taxon>
        <taxon>Spirosomataceae</taxon>
        <taxon>Nibrella</taxon>
    </lineage>
</organism>
<evidence type="ECO:0000313" key="2">
    <source>
        <dbReference type="Proteomes" id="UP001501175"/>
    </source>
</evidence>
<dbReference type="Gene3D" id="3.20.20.190">
    <property type="entry name" value="Phosphatidylinositol (PI) phosphodiesterase"/>
    <property type="match status" value="1"/>
</dbReference>
<dbReference type="InterPro" id="IPR017946">
    <property type="entry name" value="PLC-like_Pdiesterase_TIM-brl"/>
</dbReference>
<dbReference type="InterPro" id="IPR039559">
    <property type="entry name" value="AIM6_PI-PLC-like_dom"/>
</dbReference>